<dbReference type="InterPro" id="IPR009057">
    <property type="entry name" value="Homeodomain-like_sf"/>
</dbReference>
<keyword evidence="1" id="KW-0805">Transcription regulation</keyword>
<dbReference type="SUPFAM" id="SSF46689">
    <property type="entry name" value="Homeodomain-like"/>
    <property type="match status" value="1"/>
</dbReference>
<dbReference type="AlphaFoldDB" id="A0A9D1DWA9"/>
<name>A0A9D1DWA9_9FIRM</name>
<dbReference type="Pfam" id="PF00440">
    <property type="entry name" value="TetR_N"/>
    <property type="match status" value="1"/>
</dbReference>
<dbReference type="Gene3D" id="1.10.357.10">
    <property type="entry name" value="Tetracycline Repressor, domain 2"/>
    <property type="match status" value="1"/>
</dbReference>
<organism evidence="6 7">
    <name type="scientific">Candidatus Faecivivens stercoravium</name>
    <dbReference type="NCBI Taxonomy" id="2840803"/>
    <lineage>
        <taxon>Bacteria</taxon>
        <taxon>Bacillati</taxon>
        <taxon>Bacillota</taxon>
        <taxon>Clostridia</taxon>
        <taxon>Eubacteriales</taxon>
        <taxon>Oscillospiraceae</taxon>
        <taxon>Oscillospiraceae incertae sedis</taxon>
        <taxon>Candidatus Faecivivens</taxon>
    </lineage>
</organism>
<protein>
    <submittedName>
        <fullName evidence="6">TetR/AcrR family transcriptional regulator</fullName>
    </submittedName>
</protein>
<dbReference type="PANTHER" id="PTHR47506">
    <property type="entry name" value="TRANSCRIPTIONAL REGULATORY PROTEIN"/>
    <property type="match status" value="1"/>
</dbReference>
<evidence type="ECO:0000256" key="1">
    <source>
        <dbReference type="ARBA" id="ARBA00023015"/>
    </source>
</evidence>
<dbReference type="SUPFAM" id="SSF48498">
    <property type="entry name" value="Tetracyclin repressor-like, C-terminal domain"/>
    <property type="match status" value="1"/>
</dbReference>
<feature type="domain" description="HTH tetR-type" evidence="5">
    <location>
        <begin position="14"/>
        <end position="74"/>
    </location>
</feature>
<gene>
    <name evidence="6" type="ORF">IAB37_01260</name>
</gene>
<dbReference type="Proteomes" id="UP000824241">
    <property type="component" value="Unassembled WGS sequence"/>
</dbReference>
<evidence type="ECO:0000256" key="4">
    <source>
        <dbReference type="PROSITE-ProRule" id="PRU00335"/>
    </source>
</evidence>
<evidence type="ECO:0000259" key="5">
    <source>
        <dbReference type="PROSITE" id="PS50977"/>
    </source>
</evidence>
<feature type="DNA-binding region" description="H-T-H motif" evidence="4">
    <location>
        <begin position="37"/>
        <end position="56"/>
    </location>
</feature>
<sequence>MSEEMYYPRAEHPVGIEKQLLGNAIRLFQELGYENVTVQMICDTCHVTKGSFYYHYRYKESLLMEYYRIMCSGELTQVVTAMLSDADAFDRLWRLFRYYIEGSVKLGKDLLHSLLKINLDHDGLIFPIKREKILSRDPEFIRVYLEVMRDGQENGSIREGDPAQMMEYYMCGLVGALSGWCTGGDDPEKMLRWTFEQLYRPVGKENKR</sequence>
<proteinExistence type="predicted"/>
<evidence type="ECO:0000256" key="2">
    <source>
        <dbReference type="ARBA" id="ARBA00023125"/>
    </source>
</evidence>
<reference evidence="6" key="1">
    <citation type="submission" date="2020-10" db="EMBL/GenBank/DDBJ databases">
        <authorList>
            <person name="Gilroy R."/>
        </authorList>
    </citation>
    <scope>NUCLEOTIDE SEQUENCE</scope>
    <source>
        <strain evidence="6">CHK189-12415</strain>
    </source>
</reference>
<keyword evidence="3" id="KW-0804">Transcription</keyword>
<accession>A0A9D1DWA9</accession>
<comment type="caution">
    <text evidence="6">The sequence shown here is derived from an EMBL/GenBank/DDBJ whole genome shotgun (WGS) entry which is preliminary data.</text>
</comment>
<dbReference type="InterPro" id="IPR036271">
    <property type="entry name" value="Tet_transcr_reg_TetR-rel_C_sf"/>
</dbReference>
<evidence type="ECO:0000313" key="7">
    <source>
        <dbReference type="Proteomes" id="UP000824241"/>
    </source>
</evidence>
<dbReference type="InterPro" id="IPR001647">
    <property type="entry name" value="HTH_TetR"/>
</dbReference>
<dbReference type="GO" id="GO:0003677">
    <property type="term" value="F:DNA binding"/>
    <property type="evidence" value="ECO:0007669"/>
    <property type="project" value="UniProtKB-UniRule"/>
</dbReference>
<evidence type="ECO:0000256" key="3">
    <source>
        <dbReference type="ARBA" id="ARBA00023163"/>
    </source>
</evidence>
<dbReference type="PRINTS" id="PR00455">
    <property type="entry name" value="HTHTETR"/>
</dbReference>
<keyword evidence="2 4" id="KW-0238">DNA-binding</keyword>
<reference evidence="6" key="2">
    <citation type="journal article" date="2021" name="PeerJ">
        <title>Extensive microbial diversity within the chicken gut microbiome revealed by metagenomics and culture.</title>
        <authorList>
            <person name="Gilroy R."/>
            <person name="Ravi A."/>
            <person name="Getino M."/>
            <person name="Pursley I."/>
            <person name="Horton D.L."/>
            <person name="Alikhan N.F."/>
            <person name="Baker D."/>
            <person name="Gharbi K."/>
            <person name="Hall N."/>
            <person name="Watson M."/>
            <person name="Adriaenssens E.M."/>
            <person name="Foster-Nyarko E."/>
            <person name="Jarju S."/>
            <person name="Secka A."/>
            <person name="Antonio M."/>
            <person name="Oren A."/>
            <person name="Chaudhuri R.R."/>
            <person name="La Ragione R."/>
            <person name="Hildebrand F."/>
            <person name="Pallen M.J."/>
        </authorList>
    </citation>
    <scope>NUCLEOTIDE SEQUENCE</scope>
    <source>
        <strain evidence="6">CHK189-12415</strain>
    </source>
</reference>
<dbReference type="PANTHER" id="PTHR47506:SF1">
    <property type="entry name" value="HTH-TYPE TRANSCRIPTIONAL REGULATOR YJDC"/>
    <property type="match status" value="1"/>
</dbReference>
<dbReference type="PROSITE" id="PS50977">
    <property type="entry name" value="HTH_TETR_2"/>
    <property type="match status" value="1"/>
</dbReference>
<evidence type="ECO:0000313" key="6">
    <source>
        <dbReference type="EMBL" id="HIR60191.1"/>
    </source>
</evidence>
<dbReference type="EMBL" id="DVHA01000038">
    <property type="protein sequence ID" value="HIR60191.1"/>
    <property type="molecule type" value="Genomic_DNA"/>
</dbReference>